<gene>
    <name evidence="1" type="ORF">MRATA1EN3_LOCUS7203</name>
</gene>
<dbReference type="Proteomes" id="UP001162501">
    <property type="component" value="Chromosome 15"/>
</dbReference>
<name>A0ACB0E631_RANTA</name>
<accession>A0ACB0E631</accession>
<reference evidence="1" key="1">
    <citation type="submission" date="2023-05" db="EMBL/GenBank/DDBJ databases">
        <authorList>
            <consortium name="ELIXIR-Norway"/>
        </authorList>
    </citation>
    <scope>NUCLEOTIDE SEQUENCE</scope>
</reference>
<sequence>MLGLSAFASRNVRQRPLGAQRAHPWCQPERTGNPSTGLCVSVHSRLKAELRERAAACTRVDRMGPTRTTERHSGQRNGVPMC</sequence>
<evidence type="ECO:0000313" key="1">
    <source>
        <dbReference type="EMBL" id="CAI9695990.1"/>
    </source>
</evidence>
<organism evidence="1 2">
    <name type="scientific">Rangifer tarandus platyrhynchus</name>
    <name type="common">Svalbard reindeer</name>
    <dbReference type="NCBI Taxonomy" id="3082113"/>
    <lineage>
        <taxon>Eukaryota</taxon>
        <taxon>Metazoa</taxon>
        <taxon>Chordata</taxon>
        <taxon>Craniata</taxon>
        <taxon>Vertebrata</taxon>
        <taxon>Euteleostomi</taxon>
        <taxon>Mammalia</taxon>
        <taxon>Eutheria</taxon>
        <taxon>Laurasiatheria</taxon>
        <taxon>Artiodactyla</taxon>
        <taxon>Ruminantia</taxon>
        <taxon>Pecora</taxon>
        <taxon>Cervidae</taxon>
        <taxon>Odocoileinae</taxon>
        <taxon>Rangifer</taxon>
    </lineage>
</organism>
<protein>
    <submittedName>
        <fullName evidence="1">Uncharacterized protein</fullName>
    </submittedName>
</protein>
<evidence type="ECO:0000313" key="2">
    <source>
        <dbReference type="Proteomes" id="UP001162501"/>
    </source>
</evidence>
<proteinExistence type="predicted"/>
<dbReference type="EMBL" id="OX596099">
    <property type="protein sequence ID" value="CAI9695990.1"/>
    <property type="molecule type" value="Genomic_DNA"/>
</dbReference>